<dbReference type="PANTHER" id="PTHR12673">
    <property type="entry name" value="FACIOGENITAL DYSPLASIA PROTEIN"/>
    <property type="match status" value="1"/>
</dbReference>
<dbReference type="InterPro" id="IPR001331">
    <property type="entry name" value="GDS_CDC24_CS"/>
</dbReference>
<feature type="region of interest" description="Disordered" evidence="1">
    <location>
        <begin position="743"/>
        <end position="774"/>
    </location>
</feature>
<dbReference type="EMBL" id="JASJQH010000093">
    <property type="protein sequence ID" value="KAK9767199.1"/>
    <property type="molecule type" value="Genomic_DNA"/>
</dbReference>
<protein>
    <recommendedName>
        <fullName evidence="2">DH domain-containing protein</fullName>
    </recommendedName>
</protein>
<dbReference type="Proteomes" id="UP001479436">
    <property type="component" value="Unassembled WGS sequence"/>
</dbReference>
<dbReference type="InterPro" id="IPR011993">
    <property type="entry name" value="PH-like_dom_sf"/>
</dbReference>
<feature type="region of interest" description="Disordered" evidence="1">
    <location>
        <begin position="135"/>
        <end position="197"/>
    </location>
</feature>
<feature type="compositionally biased region" description="Polar residues" evidence="1">
    <location>
        <begin position="256"/>
        <end position="267"/>
    </location>
</feature>
<dbReference type="Gene3D" id="1.20.900.10">
    <property type="entry name" value="Dbl homology (DH) domain"/>
    <property type="match status" value="1"/>
</dbReference>
<comment type="caution">
    <text evidence="3">The sequence shown here is derived from an EMBL/GenBank/DDBJ whole genome shotgun (WGS) entry which is preliminary data.</text>
</comment>
<dbReference type="PROSITE" id="PS00741">
    <property type="entry name" value="DH_1"/>
    <property type="match status" value="1"/>
</dbReference>
<name>A0ABR2X0D4_9FUNG</name>
<dbReference type="Pfam" id="PF00621">
    <property type="entry name" value="RhoGEF"/>
    <property type="match status" value="1"/>
</dbReference>
<feature type="compositionally biased region" description="Basic and acidic residues" evidence="1">
    <location>
        <begin position="164"/>
        <end position="173"/>
    </location>
</feature>
<evidence type="ECO:0000256" key="1">
    <source>
        <dbReference type="SAM" id="MobiDB-lite"/>
    </source>
</evidence>
<proteinExistence type="predicted"/>
<reference evidence="3 4" key="1">
    <citation type="submission" date="2023-04" db="EMBL/GenBank/DDBJ databases">
        <title>Genome of Basidiobolus ranarum AG-B5.</title>
        <authorList>
            <person name="Stajich J.E."/>
            <person name="Carter-House D."/>
            <person name="Gryganskyi A."/>
        </authorList>
    </citation>
    <scope>NUCLEOTIDE SEQUENCE [LARGE SCALE GENOMIC DNA]</scope>
    <source>
        <strain evidence="3 4">AG-B5</strain>
    </source>
</reference>
<dbReference type="CDD" id="cd00160">
    <property type="entry name" value="RhoGEF"/>
    <property type="match status" value="1"/>
</dbReference>
<organism evidence="3 4">
    <name type="scientific">Basidiobolus ranarum</name>
    <dbReference type="NCBI Taxonomy" id="34480"/>
    <lineage>
        <taxon>Eukaryota</taxon>
        <taxon>Fungi</taxon>
        <taxon>Fungi incertae sedis</taxon>
        <taxon>Zoopagomycota</taxon>
        <taxon>Entomophthoromycotina</taxon>
        <taxon>Basidiobolomycetes</taxon>
        <taxon>Basidiobolales</taxon>
        <taxon>Basidiobolaceae</taxon>
        <taxon>Basidiobolus</taxon>
    </lineage>
</organism>
<dbReference type="InterPro" id="IPR051092">
    <property type="entry name" value="FYVE_RhoGEF_PH"/>
</dbReference>
<dbReference type="SMART" id="SM00325">
    <property type="entry name" value="RhoGEF"/>
    <property type="match status" value="1"/>
</dbReference>
<evidence type="ECO:0000313" key="3">
    <source>
        <dbReference type="EMBL" id="KAK9767199.1"/>
    </source>
</evidence>
<evidence type="ECO:0000313" key="4">
    <source>
        <dbReference type="Proteomes" id="UP001479436"/>
    </source>
</evidence>
<evidence type="ECO:0000259" key="2">
    <source>
        <dbReference type="PROSITE" id="PS50010"/>
    </source>
</evidence>
<dbReference type="Gene3D" id="2.30.29.30">
    <property type="entry name" value="Pleckstrin-homology domain (PH domain)/Phosphotyrosine-binding domain (PTB)"/>
    <property type="match status" value="1"/>
</dbReference>
<dbReference type="PROSITE" id="PS50010">
    <property type="entry name" value="DH_2"/>
    <property type="match status" value="1"/>
</dbReference>
<feature type="compositionally biased region" description="Polar residues" evidence="1">
    <location>
        <begin position="213"/>
        <end position="239"/>
    </location>
</feature>
<keyword evidence="4" id="KW-1185">Reference proteome</keyword>
<feature type="compositionally biased region" description="Low complexity" evidence="1">
    <location>
        <begin position="240"/>
        <end position="254"/>
    </location>
</feature>
<accession>A0ABR2X0D4</accession>
<dbReference type="PANTHER" id="PTHR12673:SF254">
    <property type="entry name" value="RHOGEF DOMAIN-CONTAINING PROTEIN GXCH"/>
    <property type="match status" value="1"/>
</dbReference>
<feature type="compositionally biased region" description="Polar residues" evidence="1">
    <location>
        <begin position="135"/>
        <end position="157"/>
    </location>
</feature>
<dbReference type="SUPFAM" id="SSF48065">
    <property type="entry name" value="DBL homology domain (DH-domain)"/>
    <property type="match status" value="1"/>
</dbReference>
<gene>
    <name evidence="3" type="ORF">K7432_003164</name>
</gene>
<feature type="region of interest" description="Disordered" evidence="1">
    <location>
        <begin position="213"/>
        <end position="278"/>
    </location>
</feature>
<sequence>MKANCSEISWDNNINHAEACDILTEAGEEYLCTSPKSTISLNDSEADTLIAAEVEKIFLDLFQSDLSLFTDNNELKFGHLVTEPTGRSDYFDTDFLTRNHETQETVDEKSEEQKSNSRYSLRGFQLFKTIKNATPSLSRSDSTNSKAVEDTLSNQVQEEPEQLVQDHLDDDTSSRQNSVCKGKGEKQDEIPDDSKEEGITIFKSFRKRSNTLNSNFKSANSNRVEKTSSSPGRNLNRFNSLTSMSTKTSLSGTLQPEATSVSFSSPQKAAEPSRSLSTKSRKSFASFRSFTTFTSDEKLSRSSTQKSQFSTNSMSSWSSVSTKQDKSKSMEMIRSSVFVPLDIPKNLGDFSASSILNELGIDDKEVKRSQSLNSPLKTAETRFLRKNSSSIDLPLVSDWDKKGGFKVPLPTTRREFVSSRQLSQSLRPSCNEARYFVAEEIFNTEISYLENLEIILNTFMIPIQDMARTSDPIVRPHDTKIIFQGIEPLYKLSQELCYELKHKIENWSQDSRIGCLFLKHKKSWDIYPRFVDNYSFAREAIQRAEGTTSFGEFIKNVAKNDTKRQTLKEFLIIPIQRVTRYTLLLKDLQKQTREDHPDYPEVTQALKFMKDLAVQVNEVKQKEEERTQLFAIFNSIRNCPPTMINSKRRFMLETDLTETRTNRKLHLVLYSDYLMLATPGKGRQTKAGEKWAFLRLIDLRHIILFNVPDTKDANNLTVIFVSNPIPTAEPDCVEPIGSQSCLPPNPTYVSQSSPPPSPRSSSRTSFVESRKRSFSKKQIPNQYVFQHPDRKSKVEFLIALENELSNIRKRLGGQPRNFIQTFNHLPLDTF</sequence>
<feature type="compositionally biased region" description="Basic and acidic residues" evidence="1">
    <location>
        <begin position="182"/>
        <end position="197"/>
    </location>
</feature>
<dbReference type="InterPro" id="IPR035899">
    <property type="entry name" value="DBL_dom_sf"/>
</dbReference>
<dbReference type="InterPro" id="IPR000219">
    <property type="entry name" value="DH_dom"/>
</dbReference>
<feature type="domain" description="DH" evidence="2">
    <location>
        <begin position="433"/>
        <end position="619"/>
    </location>
</feature>
<feature type="compositionally biased region" description="Low complexity" evidence="1">
    <location>
        <begin position="307"/>
        <end position="321"/>
    </location>
</feature>
<feature type="region of interest" description="Disordered" evidence="1">
    <location>
        <begin position="301"/>
        <end position="325"/>
    </location>
</feature>